<proteinExistence type="predicted"/>
<evidence type="ECO:0000313" key="2">
    <source>
        <dbReference type="Proteomes" id="UP001164250"/>
    </source>
</evidence>
<accession>A0ACC1BXU4</accession>
<dbReference type="Proteomes" id="UP001164250">
    <property type="component" value="Chromosome 2"/>
</dbReference>
<comment type="caution">
    <text evidence="1">The sequence shown here is derived from an EMBL/GenBank/DDBJ whole genome shotgun (WGS) entry which is preliminary data.</text>
</comment>
<name>A0ACC1BXU4_9ROSI</name>
<protein>
    <submittedName>
        <fullName evidence="1">Uncharacterized protein</fullName>
    </submittedName>
</protein>
<gene>
    <name evidence="1" type="ORF">Patl1_17649</name>
</gene>
<dbReference type="EMBL" id="CM047898">
    <property type="protein sequence ID" value="KAJ0104654.1"/>
    <property type="molecule type" value="Genomic_DNA"/>
</dbReference>
<organism evidence="1 2">
    <name type="scientific">Pistacia atlantica</name>
    <dbReference type="NCBI Taxonomy" id="434234"/>
    <lineage>
        <taxon>Eukaryota</taxon>
        <taxon>Viridiplantae</taxon>
        <taxon>Streptophyta</taxon>
        <taxon>Embryophyta</taxon>
        <taxon>Tracheophyta</taxon>
        <taxon>Spermatophyta</taxon>
        <taxon>Magnoliopsida</taxon>
        <taxon>eudicotyledons</taxon>
        <taxon>Gunneridae</taxon>
        <taxon>Pentapetalae</taxon>
        <taxon>rosids</taxon>
        <taxon>malvids</taxon>
        <taxon>Sapindales</taxon>
        <taxon>Anacardiaceae</taxon>
        <taxon>Pistacia</taxon>
    </lineage>
</organism>
<keyword evidence="2" id="KW-1185">Reference proteome</keyword>
<evidence type="ECO:0000313" key="1">
    <source>
        <dbReference type="EMBL" id="KAJ0104654.1"/>
    </source>
</evidence>
<reference evidence="2" key="1">
    <citation type="journal article" date="2023" name="G3 (Bethesda)">
        <title>Genome assembly and association tests identify interacting loci associated with vigor, precocity, and sex in interspecific pistachio rootstocks.</title>
        <authorList>
            <person name="Palmer W."/>
            <person name="Jacygrad E."/>
            <person name="Sagayaradj S."/>
            <person name="Cavanaugh K."/>
            <person name="Han R."/>
            <person name="Bertier L."/>
            <person name="Beede B."/>
            <person name="Kafkas S."/>
            <person name="Golino D."/>
            <person name="Preece J."/>
            <person name="Michelmore R."/>
        </authorList>
    </citation>
    <scope>NUCLEOTIDE SEQUENCE [LARGE SCALE GENOMIC DNA]</scope>
</reference>
<sequence>MGKNTGTSQPVGHILLAITESVHGISWRDICRGAGERKGTTLRHLNGWTLLDSSFIQRTMEWGICMSRAMEVEKKNYTTEKEYFGKAADNEEASGHYNLGVMYLKRDWSEEM</sequence>